<dbReference type="Gene3D" id="1.20.1250.20">
    <property type="entry name" value="MFS general substrate transporter like domains"/>
    <property type="match status" value="1"/>
</dbReference>
<evidence type="ECO:0000313" key="12">
    <source>
        <dbReference type="Proteomes" id="UP000758168"/>
    </source>
</evidence>
<evidence type="ECO:0000259" key="10">
    <source>
        <dbReference type="PROSITE" id="PS50850"/>
    </source>
</evidence>
<feature type="transmembrane region" description="Helical" evidence="9">
    <location>
        <begin position="324"/>
        <end position="345"/>
    </location>
</feature>
<evidence type="ECO:0000256" key="5">
    <source>
        <dbReference type="ARBA" id="ARBA00022692"/>
    </source>
</evidence>
<dbReference type="PRINTS" id="PR01036">
    <property type="entry name" value="TCRTETB"/>
</dbReference>
<dbReference type="InterPro" id="IPR036259">
    <property type="entry name" value="MFS_trans_sf"/>
</dbReference>
<feature type="transmembrane region" description="Helical" evidence="9">
    <location>
        <begin position="246"/>
        <end position="264"/>
    </location>
</feature>
<feature type="region of interest" description="Disordered" evidence="8">
    <location>
        <begin position="1"/>
        <end position="20"/>
    </location>
</feature>
<dbReference type="Proteomes" id="UP000758168">
    <property type="component" value="Unassembled WGS sequence"/>
</dbReference>
<evidence type="ECO:0000256" key="1">
    <source>
        <dbReference type="ARBA" id="ARBA00004651"/>
    </source>
</evidence>
<feature type="transmembrane region" description="Helical" evidence="9">
    <location>
        <begin position="462"/>
        <end position="480"/>
    </location>
</feature>
<feature type="transmembrane region" description="Helical" evidence="9">
    <location>
        <begin position="95"/>
        <end position="119"/>
    </location>
</feature>
<feature type="transmembrane region" description="Helical" evidence="9">
    <location>
        <begin position="424"/>
        <end position="442"/>
    </location>
</feature>
<keyword evidence="12" id="KW-1185">Reference proteome</keyword>
<evidence type="ECO:0000313" key="11">
    <source>
        <dbReference type="EMBL" id="MBP2417481.1"/>
    </source>
</evidence>
<comment type="subcellular location">
    <subcellularLocation>
        <location evidence="1">Cell membrane</location>
        <topology evidence="1">Multi-pass membrane protein</topology>
    </subcellularLocation>
</comment>
<keyword evidence="7 9" id="KW-0472">Membrane</keyword>
<keyword evidence="3" id="KW-0813">Transport</keyword>
<reference evidence="11 12" key="1">
    <citation type="submission" date="2021-03" db="EMBL/GenBank/DDBJ databases">
        <title>Sequencing the genomes of 1000 actinobacteria strains.</title>
        <authorList>
            <person name="Klenk H.-P."/>
        </authorList>
    </citation>
    <scope>NUCLEOTIDE SEQUENCE [LARGE SCALE GENOMIC DNA]</scope>
    <source>
        <strain evidence="11 12">DSM 12936</strain>
    </source>
</reference>
<gene>
    <name evidence="11" type="ORF">JOF54_002403</name>
</gene>
<dbReference type="CDD" id="cd17503">
    <property type="entry name" value="MFS_LmrB_MDR_like"/>
    <property type="match status" value="1"/>
</dbReference>
<feature type="transmembrane region" description="Helical" evidence="9">
    <location>
        <begin position="381"/>
        <end position="403"/>
    </location>
</feature>
<accession>A0ABS4Z8V0</accession>
<feature type="transmembrane region" description="Helical" evidence="9">
    <location>
        <begin position="29"/>
        <end position="56"/>
    </location>
</feature>
<evidence type="ECO:0000256" key="3">
    <source>
        <dbReference type="ARBA" id="ARBA00022448"/>
    </source>
</evidence>
<feature type="transmembrane region" description="Helical" evidence="9">
    <location>
        <begin position="68"/>
        <end position="88"/>
    </location>
</feature>
<dbReference type="NCBIfam" id="TIGR00711">
    <property type="entry name" value="efflux_EmrB"/>
    <property type="match status" value="1"/>
</dbReference>
<dbReference type="Pfam" id="PF07690">
    <property type="entry name" value="MFS_1"/>
    <property type="match status" value="1"/>
</dbReference>
<evidence type="ECO:0000256" key="4">
    <source>
        <dbReference type="ARBA" id="ARBA00022475"/>
    </source>
</evidence>
<protein>
    <submittedName>
        <fullName evidence="11">DHA2 family lincomycin resistance protein-like MFS transporter</fullName>
    </submittedName>
</protein>
<dbReference type="PANTHER" id="PTHR42718:SF9">
    <property type="entry name" value="MAJOR FACILITATOR SUPERFAMILY MULTIDRUG TRANSPORTER MFSC"/>
    <property type="match status" value="1"/>
</dbReference>
<dbReference type="SUPFAM" id="SSF103473">
    <property type="entry name" value="MFS general substrate transporter"/>
    <property type="match status" value="1"/>
</dbReference>
<evidence type="ECO:0000256" key="9">
    <source>
        <dbReference type="SAM" id="Phobius"/>
    </source>
</evidence>
<name>A0ABS4Z8V0_9ACTN</name>
<comment type="caution">
    <text evidence="11">The sequence shown here is derived from an EMBL/GenBank/DDBJ whole genome shotgun (WGS) entry which is preliminary data.</text>
</comment>
<feature type="domain" description="Major facilitator superfamily (MFS) profile" evidence="10">
    <location>
        <begin position="30"/>
        <end position="485"/>
    </location>
</feature>
<dbReference type="Gene3D" id="1.20.1720.10">
    <property type="entry name" value="Multidrug resistance protein D"/>
    <property type="match status" value="1"/>
</dbReference>
<feature type="transmembrane region" description="Helical" evidence="9">
    <location>
        <begin position="125"/>
        <end position="146"/>
    </location>
</feature>
<comment type="similarity">
    <text evidence="2">Belongs to the major facilitator superfamily. EmrB family.</text>
</comment>
<dbReference type="PROSITE" id="PS50850">
    <property type="entry name" value="MFS"/>
    <property type="match status" value="1"/>
</dbReference>
<keyword evidence="4" id="KW-1003">Cell membrane</keyword>
<proteinExistence type="inferred from homology"/>
<evidence type="ECO:0000256" key="8">
    <source>
        <dbReference type="SAM" id="MobiDB-lite"/>
    </source>
</evidence>
<dbReference type="EMBL" id="JAGIOB010000001">
    <property type="protein sequence ID" value="MBP2417481.1"/>
    <property type="molecule type" value="Genomic_DNA"/>
</dbReference>
<dbReference type="InterPro" id="IPR011701">
    <property type="entry name" value="MFS"/>
</dbReference>
<dbReference type="RefSeq" id="WP_245358068.1">
    <property type="nucleotide sequence ID" value="NZ_BAAAMH010000003.1"/>
</dbReference>
<keyword evidence="5 9" id="KW-0812">Transmembrane</keyword>
<organism evidence="11 12">
    <name type="scientific">Microlunatus capsulatus</name>
    <dbReference type="NCBI Taxonomy" id="99117"/>
    <lineage>
        <taxon>Bacteria</taxon>
        <taxon>Bacillati</taxon>
        <taxon>Actinomycetota</taxon>
        <taxon>Actinomycetes</taxon>
        <taxon>Propionibacteriales</taxon>
        <taxon>Propionibacteriaceae</taxon>
        <taxon>Microlunatus</taxon>
    </lineage>
</organism>
<keyword evidence="6 9" id="KW-1133">Transmembrane helix</keyword>
<dbReference type="PANTHER" id="PTHR42718">
    <property type="entry name" value="MAJOR FACILITATOR SUPERFAMILY MULTIDRUG TRANSPORTER MFSC"/>
    <property type="match status" value="1"/>
</dbReference>
<feature type="transmembrane region" description="Helical" evidence="9">
    <location>
        <begin position="158"/>
        <end position="180"/>
    </location>
</feature>
<feature type="transmembrane region" description="Helical" evidence="9">
    <location>
        <begin position="284"/>
        <end position="312"/>
    </location>
</feature>
<sequence length="502" mass="51974">MTAIDETTGTGAGGRAGSRGAAMPAAHRTVIMTLLVATFVVILNETIMGVALPHLMSDLQVSASTVQWLSTAFLLTMGVVIPTTGFLLQRLATKTVFVLAMSLFSAGTLLAAVSQGFWMLLAARVVQASGTAIMLPLLMTTILTLVPVARRGVVMGNVSIAISVAPAIGPTVSGIILQYLSWRFMFVIVLPIALAALVLGARLLGNVSEPGRQRLDVVSVLLSVPAFGGLVYGLSRLGEAGGESLSTALVFLAVGVLCLVAFGWRQLRLARGGDPLLDLRAFRFPMFSVSLTMLCIAMISLFGVIILLPIYLQNVRGLDSLQTGLLLLPGGLLMGLLGPVVGRLFDRWGPRGLSTFGALLLVVTMWRLSTVDAGTPVGLLVGYHLVMSLGLACLFTPAFTTALNPLPPSLYSHGSAILSTLQQVAGAAGTALLVGIMAGRSATLVEAGAAAVDAQSGGLQTAFRVAMVVGLGAVACALFLRNEKPAGAEPGSEPADAPARLH</sequence>
<feature type="transmembrane region" description="Helical" evidence="9">
    <location>
        <begin position="217"/>
        <end position="234"/>
    </location>
</feature>
<feature type="transmembrane region" description="Helical" evidence="9">
    <location>
        <begin position="352"/>
        <end position="369"/>
    </location>
</feature>
<feature type="transmembrane region" description="Helical" evidence="9">
    <location>
        <begin position="186"/>
        <end position="205"/>
    </location>
</feature>
<dbReference type="InterPro" id="IPR004638">
    <property type="entry name" value="EmrB-like"/>
</dbReference>
<evidence type="ECO:0000256" key="2">
    <source>
        <dbReference type="ARBA" id="ARBA00008537"/>
    </source>
</evidence>
<evidence type="ECO:0000256" key="6">
    <source>
        <dbReference type="ARBA" id="ARBA00022989"/>
    </source>
</evidence>
<evidence type="ECO:0000256" key="7">
    <source>
        <dbReference type="ARBA" id="ARBA00023136"/>
    </source>
</evidence>
<dbReference type="InterPro" id="IPR020846">
    <property type="entry name" value="MFS_dom"/>
</dbReference>